<evidence type="ECO:0000313" key="2">
    <source>
        <dbReference type="EMBL" id="PSB32440.1"/>
    </source>
</evidence>
<organism evidence="2 3">
    <name type="scientific">Stenomitos frigidus ULC18</name>
    <dbReference type="NCBI Taxonomy" id="2107698"/>
    <lineage>
        <taxon>Bacteria</taxon>
        <taxon>Bacillati</taxon>
        <taxon>Cyanobacteriota</taxon>
        <taxon>Cyanophyceae</taxon>
        <taxon>Leptolyngbyales</taxon>
        <taxon>Leptolyngbyaceae</taxon>
        <taxon>Stenomitos</taxon>
    </lineage>
</organism>
<dbReference type="OrthoDB" id="9796486at2"/>
<comment type="caution">
    <text evidence="2">The sequence shown here is derived from an EMBL/GenBank/DDBJ whole genome shotgun (WGS) entry which is preliminary data.</text>
</comment>
<keyword evidence="3" id="KW-1185">Reference proteome</keyword>
<dbReference type="EMBL" id="PVWK01000027">
    <property type="protein sequence ID" value="PSB32440.1"/>
    <property type="molecule type" value="Genomic_DNA"/>
</dbReference>
<dbReference type="SUPFAM" id="SSF50475">
    <property type="entry name" value="FMN-binding split barrel"/>
    <property type="match status" value="1"/>
</dbReference>
<name>A0A2T1EI52_9CYAN</name>
<dbReference type="Pfam" id="PF01243">
    <property type="entry name" value="PNPOx_N"/>
    <property type="match status" value="1"/>
</dbReference>
<feature type="domain" description="Pyridoxamine 5'-phosphate oxidase N-terminal" evidence="1">
    <location>
        <begin position="166"/>
        <end position="264"/>
    </location>
</feature>
<dbReference type="RefSeq" id="WP_106255303.1">
    <property type="nucleotide sequence ID" value="NZ_CAWNSW010000015.1"/>
</dbReference>
<accession>A0A2T1EI52</accession>
<dbReference type="PANTHER" id="PTHR42815:SF2">
    <property type="entry name" value="FAD-BINDING, PUTATIVE (AFU_ORTHOLOGUE AFUA_6G07600)-RELATED"/>
    <property type="match status" value="1"/>
</dbReference>
<dbReference type="PANTHER" id="PTHR42815">
    <property type="entry name" value="FAD-BINDING, PUTATIVE (AFU_ORTHOLOGUE AFUA_6G07600)-RELATED"/>
    <property type="match status" value="1"/>
</dbReference>
<proteinExistence type="predicted"/>
<reference evidence="3" key="1">
    <citation type="submission" date="2018-02" db="EMBL/GenBank/DDBJ databases">
        <authorList>
            <person name="Moore K."/>
            <person name="Momper L."/>
        </authorList>
    </citation>
    <scope>NUCLEOTIDE SEQUENCE [LARGE SCALE GENOMIC DNA]</scope>
    <source>
        <strain evidence="3">ULC18</strain>
    </source>
</reference>
<evidence type="ECO:0000313" key="3">
    <source>
        <dbReference type="Proteomes" id="UP000239576"/>
    </source>
</evidence>
<protein>
    <submittedName>
        <fullName evidence="2">Pyridoxamine 5-phosphate oxidase</fullName>
    </submittedName>
</protein>
<sequence length="299" mass="32796">MAVFHAGEQAVQARVGVQAEADRLTHLLGAVIKPAAQEFLQNQTWAIASTVDGSGNVWASMLTGKAGFVQPIAEQCVQINAVPLAGDPLRETLQSGHDLGLLVIDLATRRRLRLNGTVEIQADGRIHLHTQQAYFNCPKYIQLRHFDPQVSSEAALPETIMSQSLSPQQQQWLAQTDTFFIASSHPDGADASHRGGNPGFVQVISDTKLLFPDYAGNNMFNTFGNLFQNPHAGLLSIAFERGETLQLTGTAQIIWDSERLSEFAGAQRLVEFELSQAIATTNATPLRWQFIEYSPYNPV</sequence>
<evidence type="ECO:0000259" key="1">
    <source>
        <dbReference type="Pfam" id="PF01243"/>
    </source>
</evidence>
<dbReference type="InterPro" id="IPR011576">
    <property type="entry name" value="Pyridox_Oxase_N"/>
</dbReference>
<reference evidence="2 3" key="2">
    <citation type="submission" date="2018-03" db="EMBL/GenBank/DDBJ databases">
        <title>The ancient ancestry and fast evolution of plastids.</title>
        <authorList>
            <person name="Moore K.R."/>
            <person name="Magnabosco C."/>
            <person name="Momper L."/>
            <person name="Gold D.A."/>
            <person name="Bosak T."/>
            <person name="Fournier G.P."/>
        </authorList>
    </citation>
    <scope>NUCLEOTIDE SEQUENCE [LARGE SCALE GENOMIC DNA]</scope>
    <source>
        <strain evidence="2 3">ULC18</strain>
    </source>
</reference>
<dbReference type="InterPro" id="IPR012349">
    <property type="entry name" value="Split_barrel_FMN-bd"/>
</dbReference>
<dbReference type="AlphaFoldDB" id="A0A2T1EI52"/>
<dbReference type="Gene3D" id="2.30.110.10">
    <property type="entry name" value="Electron Transport, Fmn-binding Protein, Chain A"/>
    <property type="match status" value="2"/>
</dbReference>
<dbReference type="Proteomes" id="UP000239576">
    <property type="component" value="Unassembled WGS sequence"/>
</dbReference>
<gene>
    <name evidence="2" type="ORF">C7B82_05440</name>
</gene>